<feature type="domain" description="Peptidase M13 N-terminal" evidence="9">
    <location>
        <begin position="140"/>
        <end position="528"/>
    </location>
</feature>
<proteinExistence type="predicted"/>
<keyword evidence="7" id="KW-0472">Membrane</keyword>
<keyword evidence="11" id="KW-1185">Reference proteome</keyword>
<dbReference type="InterPro" id="IPR008753">
    <property type="entry name" value="Peptidase_M13_N"/>
</dbReference>
<gene>
    <name evidence="10" type="ORF">V1264_007040</name>
</gene>
<sequence length="796" mass="90193">MQMNGKAKYMTAEESGTQVTFGGGAGPVSRSRWTRLELLLAALCVLLATVAVVLVVVVAAQNIHRDKDQYGSAQGQGGAGPAQVGRPYTVVPNGAGIVIPSSETGPAYPGHQQALDVCLTRGCVQASSRLMEAMDATIEPCDDFFEFACGNWNKIHIIPDDRASYNTFSKLGDDIQGMLKDLLEEPVQEKDCEATMKAKYLYASCLNETAIDEQGLAPIEELLAELGGWPVVLGAGWKGEKVDVMDLMVQLRHYNNKILIEQWVSADDKNSGVNIIQLDQPDLGMPSPDYYLKSEDAQFLRVYEEYATEVAKVFGASESRAEREIRDLVELEIKLANITVPQAERRDNEKMYNRMTVKDLQDSVPGFDWLLYLQKIFKPVDIKLDVTEEIVVYGPEYLKHMVVIFNETPKRTLVNYLIWRIMMNRIVNLPRKYRDLKKDYFKTVYGSESERSRWRECVSYVNDHMGNAVGRLFVEEHFDENSKATALEMIHNIREAFYELLEEADWMDEHTRIVAYGKAEAIAEKIGYADSILNDTALNAEYADVSFSKDQYFENVLANIRHIAIGTLKILRDPVDRTKWSTTPAVVNAFYSSTKNQIMFPAAILQPPFYSKEYPKSLNYGGIGMVIGHEITHGFDDRGRQFDKDGNLIQWWDDTVIKRFKNRAQCIIDQYSNYTVPEVGMKVNGIQTQGENIADNGGIKEAYRAYRKWVADKGSEEPRLPGMLNYTNNQLFFLNFAQVWCGTMRPEAAINRIRTGVHSPGRFRVIGTLQNMNKFSEAFQCGTDSYMNRKRKCSVW</sequence>
<dbReference type="InterPro" id="IPR042089">
    <property type="entry name" value="Peptidase_M13_dom_2"/>
</dbReference>
<keyword evidence="7" id="KW-1133">Transmembrane helix</keyword>
<dbReference type="Pfam" id="PF05649">
    <property type="entry name" value="Peptidase_M13_N"/>
    <property type="match status" value="1"/>
</dbReference>
<dbReference type="Proteomes" id="UP001374579">
    <property type="component" value="Unassembled WGS sequence"/>
</dbReference>
<dbReference type="EMBL" id="JBAMIC010000019">
    <property type="protein sequence ID" value="KAK7093251.1"/>
    <property type="molecule type" value="Genomic_DNA"/>
</dbReference>
<dbReference type="Gene3D" id="1.10.1380.10">
    <property type="entry name" value="Neutral endopeptidase , domain2"/>
    <property type="match status" value="1"/>
</dbReference>
<evidence type="ECO:0000313" key="10">
    <source>
        <dbReference type="EMBL" id="KAK7093251.1"/>
    </source>
</evidence>
<comment type="caution">
    <text evidence="10">The sequence shown here is derived from an EMBL/GenBank/DDBJ whole genome shotgun (WGS) entry which is preliminary data.</text>
</comment>
<evidence type="ECO:0000256" key="4">
    <source>
        <dbReference type="ARBA" id="ARBA00022801"/>
    </source>
</evidence>
<evidence type="ECO:0000256" key="1">
    <source>
        <dbReference type="ARBA" id="ARBA00001947"/>
    </source>
</evidence>
<accession>A0AAN9ATZ7</accession>
<dbReference type="GO" id="GO:0046872">
    <property type="term" value="F:metal ion binding"/>
    <property type="evidence" value="ECO:0007669"/>
    <property type="project" value="UniProtKB-KW"/>
</dbReference>
<dbReference type="InterPro" id="IPR024079">
    <property type="entry name" value="MetalloPept_cat_dom_sf"/>
</dbReference>
<evidence type="ECO:0000259" key="9">
    <source>
        <dbReference type="Pfam" id="PF05649"/>
    </source>
</evidence>
<dbReference type="InterPro" id="IPR000718">
    <property type="entry name" value="Peptidase_M13"/>
</dbReference>
<keyword evidence="3" id="KW-0479">Metal-binding</keyword>
<dbReference type="SUPFAM" id="SSF55486">
    <property type="entry name" value="Metalloproteases ('zincins'), catalytic domain"/>
    <property type="match status" value="1"/>
</dbReference>
<dbReference type="InterPro" id="IPR018497">
    <property type="entry name" value="Peptidase_M13_C"/>
</dbReference>
<comment type="cofactor">
    <cofactor evidence="1">
        <name>Zn(2+)</name>
        <dbReference type="ChEBI" id="CHEBI:29105"/>
    </cofactor>
</comment>
<evidence type="ECO:0000313" key="11">
    <source>
        <dbReference type="Proteomes" id="UP001374579"/>
    </source>
</evidence>
<feature type="transmembrane region" description="Helical" evidence="7">
    <location>
        <begin position="38"/>
        <end position="60"/>
    </location>
</feature>
<dbReference type="GO" id="GO:0005886">
    <property type="term" value="C:plasma membrane"/>
    <property type="evidence" value="ECO:0007669"/>
    <property type="project" value="TreeGrafter"/>
</dbReference>
<name>A0AAN9ATZ7_9CAEN</name>
<dbReference type="CDD" id="cd08662">
    <property type="entry name" value="M13"/>
    <property type="match status" value="1"/>
</dbReference>
<evidence type="ECO:0000256" key="6">
    <source>
        <dbReference type="ARBA" id="ARBA00023049"/>
    </source>
</evidence>
<dbReference type="Gene3D" id="3.40.390.10">
    <property type="entry name" value="Collagenase (Catalytic Domain)"/>
    <property type="match status" value="1"/>
</dbReference>
<keyword evidence="6" id="KW-0482">Metalloprotease</keyword>
<dbReference type="GO" id="GO:0016485">
    <property type="term" value="P:protein processing"/>
    <property type="evidence" value="ECO:0007669"/>
    <property type="project" value="TreeGrafter"/>
</dbReference>
<evidence type="ECO:0000256" key="3">
    <source>
        <dbReference type="ARBA" id="ARBA00022723"/>
    </source>
</evidence>
<evidence type="ECO:0000256" key="5">
    <source>
        <dbReference type="ARBA" id="ARBA00022833"/>
    </source>
</evidence>
<dbReference type="PANTHER" id="PTHR11733:SF241">
    <property type="entry name" value="GH26575P-RELATED"/>
    <property type="match status" value="1"/>
</dbReference>
<keyword evidence="7" id="KW-0812">Transmembrane</keyword>
<dbReference type="PROSITE" id="PS51885">
    <property type="entry name" value="NEPRILYSIN"/>
    <property type="match status" value="1"/>
</dbReference>
<feature type="domain" description="Peptidase M13 C-terminal" evidence="8">
    <location>
        <begin position="588"/>
        <end position="795"/>
    </location>
</feature>
<dbReference type="PANTHER" id="PTHR11733">
    <property type="entry name" value="ZINC METALLOPROTEASE FAMILY M13 NEPRILYSIN-RELATED"/>
    <property type="match status" value="1"/>
</dbReference>
<evidence type="ECO:0000256" key="7">
    <source>
        <dbReference type="SAM" id="Phobius"/>
    </source>
</evidence>
<evidence type="ECO:0000256" key="2">
    <source>
        <dbReference type="ARBA" id="ARBA00022670"/>
    </source>
</evidence>
<protein>
    <submittedName>
        <fullName evidence="10">Uncharacterized protein</fullName>
    </submittedName>
</protein>
<dbReference type="AlphaFoldDB" id="A0AAN9ATZ7"/>
<keyword evidence="2" id="KW-0645">Protease</keyword>
<keyword evidence="5" id="KW-0862">Zinc</keyword>
<organism evidence="10 11">
    <name type="scientific">Littorina saxatilis</name>
    <dbReference type="NCBI Taxonomy" id="31220"/>
    <lineage>
        <taxon>Eukaryota</taxon>
        <taxon>Metazoa</taxon>
        <taxon>Spiralia</taxon>
        <taxon>Lophotrochozoa</taxon>
        <taxon>Mollusca</taxon>
        <taxon>Gastropoda</taxon>
        <taxon>Caenogastropoda</taxon>
        <taxon>Littorinimorpha</taxon>
        <taxon>Littorinoidea</taxon>
        <taxon>Littorinidae</taxon>
        <taxon>Littorina</taxon>
    </lineage>
</organism>
<dbReference type="Pfam" id="PF01431">
    <property type="entry name" value="Peptidase_M13"/>
    <property type="match status" value="1"/>
</dbReference>
<evidence type="ECO:0000259" key="8">
    <source>
        <dbReference type="Pfam" id="PF01431"/>
    </source>
</evidence>
<dbReference type="PRINTS" id="PR00786">
    <property type="entry name" value="NEPRILYSIN"/>
</dbReference>
<dbReference type="GO" id="GO:0004222">
    <property type="term" value="F:metalloendopeptidase activity"/>
    <property type="evidence" value="ECO:0007669"/>
    <property type="project" value="InterPro"/>
</dbReference>
<reference evidence="10 11" key="1">
    <citation type="submission" date="2024-02" db="EMBL/GenBank/DDBJ databases">
        <title>Chromosome-scale genome assembly of the rough periwinkle Littorina saxatilis.</title>
        <authorList>
            <person name="De Jode A."/>
            <person name="Faria R."/>
            <person name="Formenti G."/>
            <person name="Sims Y."/>
            <person name="Smith T.P."/>
            <person name="Tracey A."/>
            <person name="Wood J.M.D."/>
            <person name="Zagrodzka Z.B."/>
            <person name="Johannesson K."/>
            <person name="Butlin R.K."/>
            <person name="Leder E.H."/>
        </authorList>
    </citation>
    <scope>NUCLEOTIDE SEQUENCE [LARGE SCALE GENOMIC DNA]</scope>
    <source>
        <strain evidence="10">Snail1</strain>
        <tissue evidence="10">Muscle</tissue>
    </source>
</reference>
<keyword evidence="4" id="KW-0378">Hydrolase</keyword>